<keyword evidence="3" id="KW-0472">Membrane</keyword>
<evidence type="ECO:0000256" key="6">
    <source>
        <dbReference type="ARBA" id="ARBA00023170"/>
    </source>
</evidence>
<dbReference type="GO" id="GO:0004930">
    <property type="term" value="F:G protein-coupled receptor activity"/>
    <property type="evidence" value="ECO:0007669"/>
    <property type="project" value="UniProtKB-KW"/>
</dbReference>
<dbReference type="PANTHER" id="PTHR32546">
    <property type="entry name" value="G-PROTEIN COUPLED RECEPTOR 158-RELATED"/>
    <property type="match status" value="1"/>
</dbReference>
<evidence type="ECO:0000256" key="2">
    <source>
        <dbReference type="ARBA" id="ARBA00007242"/>
    </source>
</evidence>
<evidence type="ECO:0000313" key="11">
    <source>
        <dbReference type="EMBL" id="VDI57734.1"/>
    </source>
</evidence>
<dbReference type="PANTHER" id="PTHR32546:SF26">
    <property type="entry name" value="SMOG, ISOFORM D"/>
    <property type="match status" value="1"/>
</dbReference>
<dbReference type="Gene3D" id="3.30.450.20">
    <property type="entry name" value="PAS domain"/>
    <property type="match status" value="1"/>
</dbReference>
<proteinExistence type="inferred from homology"/>
<evidence type="ECO:0000256" key="1">
    <source>
        <dbReference type="ARBA" id="ARBA00004651"/>
    </source>
</evidence>
<keyword evidence="8" id="KW-0807">Transducer</keyword>
<feature type="signal peptide" evidence="9">
    <location>
        <begin position="1"/>
        <end position="21"/>
    </location>
</feature>
<keyword evidence="3" id="KW-1003">Cell membrane</keyword>
<organism evidence="11 12">
    <name type="scientific">Mytilus galloprovincialis</name>
    <name type="common">Mediterranean mussel</name>
    <dbReference type="NCBI Taxonomy" id="29158"/>
    <lineage>
        <taxon>Eukaryota</taxon>
        <taxon>Metazoa</taxon>
        <taxon>Spiralia</taxon>
        <taxon>Lophotrochozoa</taxon>
        <taxon>Mollusca</taxon>
        <taxon>Bivalvia</taxon>
        <taxon>Autobranchia</taxon>
        <taxon>Pteriomorphia</taxon>
        <taxon>Mytilida</taxon>
        <taxon>Mytiloidea</taxon>
        <taxon>Mytilidae</taxon>
        <taxon>Mytilinae</taxon>
        <taxon>Mytilus</taxon>
    </lineage>
</organism>
<feature type="domain" description="GPR158/179 extracellular" evidence="10">
    <location>
        <begin position="33"/>
        <end position="131"/>
    </location>
</feature>
<evidence type="ECO:0000256" key="8">
    <source>
        <dbReference type="ARBA" id="ARBA00023224"/>
    </source>
</evidence>
<comment type="subcellular location">
    <subcellularLocation>
        <location evidence="1">Cell membrane</location>
        <topology evidence="1">Multi-pass membrane protein</topology>
    </subcellularLocation>
</comment>
<evidence type="ECO:0000256" key="4">
    <source>
        <dbReference type="ARBA" id="ARBA00022729"/>
    </source>
</evidence>
<sequence>MFKLALLMFSSLFRNGTIIEADIFVARRDDGHVTKPYYDCGGGYVWMFTYSSPIFGRNRDGSPIFKGVATIDIELTDKDINQCDLGYDDDSVDLFFNVFRGTHKCPIETTCNFRPGFGFRVGGYICICNDGVDYNGNYIGFNGEEVEKATDLSKFKCKTTHHGYRSAFGSDSNDRQSGTYLPFNSDDADVYYKDPYMK</sequence>
<evidence type="ECO:0000313" key="12">
    <source>
        <dbReference type="Proteomes" id="UP000596742"/>
    </source>
</evidence>
<dbReference type="Pfam" id="PF22572">
    <property type="entry name" value="GPR158_179_EC"/>
    <property type="match status" value="1"/>
</dbReference>
<evidence type="ECO:0000259" key="10">
    <source>
        <dbReference type="Pfam" id="PF22572"/>
    </source>
</evidence>
<comment type="similarity">
    <text evidence="2">Belongs to the G-protein coupled receptor 3 family.</text>
</comment>
<comment type="caution">
    <text evidence="11">The sequence shown here is derived from an EMBL/GenBank/DDBJ whole genome shotgun (WGS) entry which is preliminary data.</text>
</comment>
<gene>
    <name evidence="11" type="ORF">MGAL_10B011818</name>
</gene>
<accession>A0A8B6G2H5</accession>
<evidence type="ECO:0000256" key="9">
    <source>
        <dbReference type="SAM" id="SignalP"/>
    </source>
</evidence>
<protein>
    <recommendedName>
        <fullName evidence="10">GPR158/179 extracellular domain-containing protein</fullName>
    </recommendedName>
</protein>
<keyword evidence="7" id="KW-0325">Glycoprotein</keyword>
<feature type="chain" id="PRO_5032630646" description="GPR158/179 extracellular domain-containing protein" evidence="9">
    <location>
        <begin position="22"/>
        <end position="198"/>
    </location>
</feature>
<dbReference type="EMBL" id="UYJE01007767">
    <property type="protein sequence ID" value="VDI57734.1"/>
    <property type="molecule type" value="Genomic_DNA"/>
</dbReference>
<dbReference type="Proteomes" id="UP000596742">
    <property type="component" value="Unassembled WGS sequence"/>
</dbReference>
<evidence type="ECO:0000256" key="5">
    <source>
        <dbReference type="ARBA" id="ARBA00023040"/>
    </source>
</evidence>
<dbReference type="InterPro" id="IPR054714">
    <property type="entry name" value="GPR158_179_extracellular"/>
</dbReference>
<keyword evidence="4 9" id="KW-0732">Signal</keyword>
<keyword evidence="12" id="KW-1185">Reference proteome</keyword>
<dbReference type="AlphaFoldDB" id="A0A8B6G2H5"/>
<evidence type="ECO:0000256" key="7">
    <source>
        <dbReference type="ARBA" id="ARBA00023180"/>
    </source>
</evidence>
<name>A0A8B6G2H5_MYTGA</name>
<dbReference type="OrthoDB" id="2129233at2759"/>
<dbReference type="InterPro" id="IPR043458">
    <property type="entry name" value="GPR158/179"/>
</dbReference>
<keyword evidence="6" id="KW-0675">Receptor</keyword>
<reference evidence="11" key="1">
    <citation type="submission" date="2018-11" db="EMBL/GenBank/DDBJ databases">
        <authorList>
            <person name="Alioto T."/>
            <person name="Alioto T."/>
        </authorList>
    </citation>
    <scope>NUCLEOTIDE SEQUENCE</scope>
</reference>
<keyword evidence="5" id="KW-0297">G-protein coupled receptor</keyword>
<evidence type="ECO:0000256" key="3">
    <source>
        <dbReference type="ARBA" id="ARBA00022475"/>
    </source>
</evidence>
<dbReference type="GO" id="GO:0005886">
    <property type="term" value="C:plasma membrane"/>
    <property type="evidence" value="ECO:0007669"/>
    <property type="project" value="UniProtKB-SubCell"/>
</dbReference>